<accession>A0A6M3K0G5</accession>
<name>A0A6M3K0G5_9ZZZZ</name>
<gene>
    <name evidence="1" type="ORF">MM415A01922_0010</name>
    <name evidence="2" type="ORF">MM415B03022_0012</name>
</gene>
<evidence type="ECO:0008006" key="3">
    <source>
        <dbReference type="Google" id="ProtNLM"/>
    </source>
</evidence>
<dbReference type="AlphaFoldDB" id="A0A6M3K0G5"/>
<sequence>MIPEKVKIGGHQYTIFFPYLFRERDNLYGQHDHAQKEIRITGVDTCGAERAKSGIIVTFIHEVLHGIDFNSGHQIFNSELGERALEAMAEGIYQVLIDNGWLTLQTKD</sequence>
<proteinExistence type="predicted"/>
<dbReference type="EMBL" id="MT142123">
    <property type="protein sequence ID" value="QJA74832.1"/>
    <property type="molecule type" value="Genomic_DNA"/>
</dbReference>
<evidence type="ECO:0000313" key="2">
    <source>
        <dbReference type="EMBL" id="QJA87291.1"/>
    </source>
</evidence>
<organism evidence="1">
    <name type="scientific">viral metagenome</name>
    <dbReference type="NCBI Taxonomy" id="1070528"/>
    <lineage>
        <taxon>unclassified sequences</taxon>
        <taxon>metagenomes</taxon>
        <taxon>organismal metagenomes</taxon>
    </lineage>
</organism>
<protein>
    <recommendedName>
        <fullName evidence="3">WLM domain-containing protein</fullName>
    </recommendedName>
</protein>
<reference evidence="1" key="1">
    <citation type="submission" date="2020-03" db="EMBL/GenBank/DDBJ databases">
        <title>The deep terrestrial virosphere.</title>
        <authorList>
            <person name="Holmfeldt K."/>
            <person name="Nilsson E."/>
            <person name="Simone D."/>
            <person name="Lopez-Fernandez M."/>
            <person name="Wu X."/>
            <person name="de Brujin I."/>
            <person name="Lundin D."/>
            <person name="Andersson A."/>
            <person name="Bertilsson S."/>
            <person name="Dopson M."/>
        </authorList>
    </citation>
    <scope>NUCLEOTIDE SEQUENCE</scope>
    <source>
        <strain evidence="1">MM415A01922</strain>
        <strain evidence="2">MM415B03022</strain>
    </source>
</reference>
<dbReference type="EMBL" id="MT142694">
    <property type="protein sequence ID" value="QJA87291.1"/>
    <property type="molecule type" value="Genomic_DNA"/>
</dbReference>
<evidence type="ECO:0000313" key="1">
    <source>
        <dbReference type="EMBL" id="QJA74832.1"/>
    </source>
</evidence>